<dbReference type="GO" id="GO:0046872">
    <property type="term" value="F:metal ion binding"/>
    <property type="evidence" value="ECO:0007669"/>
    <property type="project" value="UniProtKB-KW"/>
</dbReference>
<dbReference type="PANTHER" id="PTHR43808">
    <property type="entry name" value="ACETYLORNITHINE DEACETYLASE"/>
    <property type="match status" value="1"/>
</dbReference>
<dbReference type="InterPro" id="IPR002933">
    <property type="entry name" value="Peptidase_M20"/>
</dbReference>
<name>F8DZK0_CORRG</name>
<sequence length="377" mass="40559">MDSHMENKKLDLTVDPVQLTADLVDVYSESHHEQKLADLLEPALRAIENVQVVRRGNTLVARTDRGLGDRIVLAGHIDTVPPADNVPSRRGPDPKTGEDTIFGLGSVDMKSGAACYAQAFATLANSPQLTRDMTLVLYEGEEVATEYNGLNHLVNSDPDLLEGKLALLGEPSGGLIEAGCQGTLRVKVTALGTRAHSARSWLGDNALHKLARVLVRVADYQPRDVEVDGLMYKEGLNAVIAESGVATNTIPDEAWAFINFRFAPDRSVEQALEHTFEVLQVGTPEQPAEGFRVEIDDTAAAARPGLDQPSAASLVEATGGNVRAKYGWTDVARFTALGIPAVNFGPGDPSLCHTPEERCPVAQIQQVHTQLVSFLTS</sequence>
<feature type="domain" description="Peptidase M20 dimerisation" evidence="4">
    <location>
        <begin position="182"/>
        <end position="279"/>
    </location>
</feature>
<dbReference type="InterPro" id="IPR050072">
    <property type="entry name" value="Peptidase_M20A"/>
</dbReference>
<evidence type="ECO:0000256" key="2">
    <source>
        <dbReference type="ARBA" id="ARBA00022801"/>
    </source>
</evidence>
<dbReference type="PANTHER" id="PTHR43808:SF31">
    <property type="entry name" value="N-ACETYL-L-CITRULLINE DEACETYLASE"/>
    <property type="match status" value="1"/>
</dbReference>
<organism evidence="5 6">
    <name type="scientific">Corynebacterium resistens (strain DSM 45100 / JCM 12819 / GTC 2026 / SICGH 158)</name>
    <dbReference type="NCBI Taxonomy" id="662755"/>
    <lineage>
        <taxon>Bacteria</taxon>
        <taxon>Bacillati</taxon>
        <taxon>Actinomycetota</taxon>
        <taxon>Actinomycetes</taxon>
        <taxon>Mycobacteriales</taxon>
        <taxon>Corynebacteriaceae</taxon>
        <taxon>Corynebacterium</taxon>
    </lineage>
</organism>
<dbReference type="GO" id="GO:0009014">
    <property type="term" value="F:succinyl-diaminopimelate desuccinylase activity"/>
    <property type="evidence" value="ECO:0007669"/>
    <property type="project" value="UniProtKB-UniRule"/>
</dbReference>
<evidence type="ECO:0000256" key="1">
    <source>
        <dbReference type="ARBA" id="ARBA00022723"/>
    </source>
</evidence>
<evidence type="ECO:0000313" key="6">
    <source>
        <dbReference type="Proteomes" id="UP000000492"/>
    </source>
</evidence>
<dbReference type="GO" id="GO:0008777">
    <property type="term" value="F:acetylornithine deacetylase activity"/>
    <property type="evidence" value="ECO:0007669"/>
    <property type="project" value="TreeGrafter"/>
</dbReference>
<dbReference type="SUPFAM" id="SSF55031">
    <property type="entry name" value="Bacterial exopeptidase dimerisation domain"/>
    <property type="match status" value="1"/>
</dbReference>
<accession>F8DZK0</accession>
<dbReference type="GO" id="GO:0009089">
    <property type="term" value="P:lysine biosynthetic process via diaminopimelate"/>
    <property type="evidence" value="ECO:0007669"/>
    <property type="project" value="UniProtKB-UniRule"/>
</dbReference>
<dbReference type="InterPro" id="IPR036264">
    <property type="entry name" value="Bact_exopeptidase_dim_dom"/>
</dbReference>
<keyword evidence="6" id="KW-1185">Reference proteome</keyword>
<dbReference type="NCBIfam" id="TIGR01900">
    <property type="entry name" value="dapE-gram_pos"/>
    <property type="match status" value="1"/>
</dbReference>
<evidence type="ECO:0000313" key="5">
    <source>
        <dbReference type="EMBL" id="AEI09819.1"/>
    </source>
</evidence>
<dbReference type="InterPro" id="IPR010174">
    <property type="entry name" value="Succinyl-DAP_deSuclase_DapE"/>
</dbReference>
<dbReference type="KEGG" id="crd:CRES_1465"/>
<evidence type="ECO:0000259" key="4">
    <source>
        <dbReference type="Pfam" id="PF07687"/>
    </source>
</evidence>
<dbReference type="Pfam" id="PF01546">
    <property type="entry name" value="Peptidase_M20"/>
    <property type="match status" value="1"/>
</dbReference>
<keyword evidence="1" id="KW-0479">Metal-binding</keyword>
<dbReference type="EMBL" id="CP002857">
    <property type="protein sequence ID" value="AEI09819.1"/>
    <property type="molecule type" value="Genomic_DNA"/>
</dbReference>
<dbReference type="OrthoDB" id="7055905at2"/>
<protein>
    <recommendedName>
        <fullName evidence="3">Succinyl-diaminopimelate desuccinylase</fullName>
        <ecNumber evidence="3">3.5.1.18</ecNumber>
    </recommendedName>
</protein>
<dbReference type="AlphaFoldDB" id="F8DZK0"/>
<keyword evidence="2 5" id="KW-0378">Hydrolase</keyword>
<dbReference type="Pfam" id="PF07687">
    <property type="entry name" value="M20_dimer"/>
    <property type="match status" value="1"/>
</dbReference>
<dbReference type="Gene3D" id="3.30.70.360">
    <property type="match status" value="1"/>
</dbReference>
<evidence type="ECO:0000256" key="3">
    <source>
        <dbReference type="NCBIfam" id="TIGR01900"/>
    </source>
</evidence>
<dbReference type="Gene3D" id="3.40.630.10">
    <property type="entry name" value="Zn peptidases"/>
    <property type="match status" value="1"/>
</dbReference>
<dbReference type="InterPro" id="IPR011650">
    <property type="entry name" value="Peptidase_M20_dimer"/>
</dbReference>
<reference evidence="5 6" key="1">
    <citation type="journal article" date="2012" name="BMC Genomics">
        <title>Complete genome sequence, lifestyle, and multi-drug resistance of the human pathogen Corynebacterium resistens DSM 45100 isolated from blood samples of a leukemia patient.</title>
        <authorList>
            <person name="Schroder J."/>
            <person name="Maus I."/>
            <person name="Meyer K."/>
            <person name="Wordemann S."/>
            <person name="Blom J."/>
            <person name="Jaenicke S."/>
            <person name="Schneider J."/>
            <person name="Trost E."/>
            <person name="Tauch A."/>
        </authorList>
    </citation>
    <scope>NUCLEOTIDE SEQUENCE [LARGE SCALE GENOMIC DNA]</scope>
    <source>
        <strain evidence="6">DSM 45100 / JCM 12819 / CCUG 50093 / GTC 2026 / SICGH 158</strain>
    </source>
</reference>
<gene>
    <name evidence="5" type="primary">dapE</name>
    <name evidence="5" type="ordered locus">CRES_1465</name>
</gene>
<proteinExistence type="predicted"/>
<dbReference type="EC" id="3.5.1.18" evidence="3"/>
<dbReference type="Proteomes" id="UP000000492">
    <property type="component" value="Chromosome"/>
</dbReference>
<dbReference type="STRING" id="662755.CRES_1465"/>
<dbReference type="eggNOG" id="COG0624">
    <property type="taxonomic scope" value="Bacteria"/>
</dbReference>
<dbReference type="HOGENOM" id="CLU_021802_1_0_11"/>
<dbReference type="SUPFAM" id="SSF53187">
    <property type="entry name" value="Zn-dependent exopeptidases"/>
    <property type="match status" value="1"/>
</dbReference>
<dbReference type="GO" id="GO:0006526">
    <property type="term" value="P:L-arginine biosynthetic process"/>
    <property type="evidence" value="ECO:0007669"/>
    <property type="project" value="TreeGrafter"/>
</dbReference>